<dbReference type="Gene3D" id="1.10.10.10">
    <property type="entry name" value="Winged helix-like DNA-binding domain superfamily/Winged helix DNA-binding domain"/>
    <property type="match status" value="1"/>
</dbReference>
<sequence length="266" mass="28824">MKSVQRQDQLFRFIGETGETSVETLAARFGVSVTTVRRDLDALERRKLIERTWGGARVAIPVVYTEEAFQGEAVKRAIAAAAAALVGPGMTIAISGGSTCTELARRLRGQRIKVLTNALNVALELRSTPHTRVVLTGGELNNASYELVGDLVGRSLSEYRVDMAFVGCSGLTPDFGFSMRDDPEAVAARAITQVAARVVVLADHRKVGCKTFARFAQLHEVERFITDEGLSEEWTARLAQAGLHVEKVPLLHGDDKQATTSEKGTA</sequence>
<feature type="domain" description="HTH deoR-type" evidence="4">
    <location>
        <begin position="3"/>
        <end position="58"/>
    </location>
</feature>
<dbReference type="InterPro" id="IPR036388">
    <property type="entry name" value="WH-like_DNA-bd_sf"/>
</dbReference>
<keyword evidence="8" id="KW-1185">Reference proteome</keyword>
<dbReference type="Pfam" id="PF08220">
    <property type="entry name" value="HTH_DeoR"/>
    <property type="match status" value="1"/>
</dbReference>
<dbReference type="InterPro" id="IPR036390">
    <property type="entry name" value="WH_DNA-bd_sf"/>
</dbReference>
<dbReference type="GO" id="GO:0003700">
    <property type="term" value="F:DNA-binding transcription factor activity"/>
    <property type="evidence" value="ECO:0007669"/>
    <property type="project" value="InterPro"/>
</dbReference>
<dbReference type="EMBL" id="VBRC01000001">
    <property type="protein sequence ID" value="TLK32214.1"/>
    <property type="molecule type" value="Genomic_DNA"/>
</dbReference>
<comment type="caution">
    <text evidence="6">The sequence shown here is derived from an EMBL/GenBank/DDBJ whole genome shotgun (WGS) entry which is preliminary data.</text>
</comment>
<evidence type="ECO:0000313" key="7">
    <source>
        <dbReference type="Proteomes" id="UP000308000"/>
    </source>
</evidence>
<evidence type="ECO:0000259" key="4">
    <source>
        <dbReference type="PROSITE" id="PS51000"/>
    </source>
</evidence>
<dbReference type="PANTHER" id="PTHR30363:SF44">
    <property type="entry name" value="AGA OPERON TRANSCRIPTIONAL REPRESSOR-RELATED"/>
    <property type="match status" value="1"/>
</dbReference>
<dbReference type="SMART" id="SM01134">
    <property type="entry name" value="DeoRC"/>
    <property type="match status" value="1"/>
</dbReference>
<dbReference type="InterPro" id="IPR018356">
    <property type="entry name" value="Tscrpt_reg_HTH_DeoR_CS"/>
</dbReference>
<dbReference type="PROSITE" id="PS51000">
    <property type="entry name" value="HTH_DEOR_2"/>
    <property type="match status" value="1"/>
</dbReference>
<dbReference type="InterPro" id="IPR001034">
    <property type="entry name" value="DeoR_HTH"/>
</dbReference>
<dbReference type="InterPro" id="IPR050313">
    <property type="entry name" value="Carb_Metab_HTH_regulators"/>
</dbReference>
<evidence type="ECO:0000256" key="1">
    <source>
        <dbReference type="ARBA" id="ARBA00023015"/>
    </source>
</evidence>
<keyword evidence="2" id="KW-0238">DNA-binding</keyword>
<keyword evidence="1" id="KW-0805">Transcription regulation</keyword>
<protein>
    <submittedName>
        <fullName evidence="5">DeoR/GlpR family transcriptional regulator of sugar metabolism</fullName>
    </submittedName>
    <submittedName>
        <fullName evidence="6">DeoR/GlpR transcriptional regulator</fullName>
    </submittedName>
</protein>
<dbReference type="SUPFAM" id="SSF100950">
    <property type="entry name" value="NagB/RpiA/CoA transferase-like"/>
    <property type="match status" value="1"/>
</dbReference>
<dbReference type="PROSITE" id="PS00894">
    <property type="entry name" value="HTH_DEOR_1"/>
    <property type="match status" value="1"/>
</dbReference>
<gene>
    <name evidence="6" type="ORF">FCS05_01820</name>
    <name evidence="5" type="ORF">HNQ10_000337</name>
</gene>
<name>A0AAJ5JZY2_9DEIO</name>
<dbReference type="RefSeq" id="WP_129117213.1">
    <property type="nucleotide sequence ID" value="NZ_BSUI01000012.1"/>
</dbReference>
<dbReference type="EMBL" id="JACHFV010000001">
    <property type="protein sequence ID" value="MBB5293524.1"/>
    <property type="molecule type" value="Genomic_DNA"/>
</dbReference>
<dbReference type="InterPro" id="IPR014036">
    <property type="entry name" value="DeoR-like_C"/>
</dbReference>
<reference evidence="6 7" key="1">
    <citation type="submission" date="2019-04" db="EMBL/GenBank/DDBJ databases">
        <title>Deinococcus metalilatus MA1002 mutant No.5.</title>
        <authorList>
            <person name="Park W."/>
            <person name="Park C."/>
        </authorList>
    </citation>
    <scope>NUCLEOTIDE SEQUENCE [LARGE SCALE GENOMIC DNA]</scope>
    <source>
        <strain evidence="6 7">MA1002-m5</strain>
    </source>
</reference>
<evidence type="ECO:0000313" key="5">
    <source>
        <dbReference type="EMBL" id="MBB5293524.1"/>
    </source>
</evidence>
<evidence type="ECO:0000313" key="6">
    <source>
        <dbReference type="EMBL" id="TLK32214.1"/>
    </source>
</evidence>
<accession>A0AAJ5JZY2</accession>
<evidence type="ECO:0000256" key="2">
    <source>
        <dbReference type="ARBA" id="ARBA00023125"/>
    </source>
</evidence>
<dbReference type="PRINTS" id="PR00037">
    <property type="entry name" value="HTHLACR"/>
</dbReference>
<dbReference type="SUPFAM" id="SSF46785">
    <property type="entry name" value="Winged helix' DNA-binding domain"/>
    <property type="match status" value="1"/>
</dbReference>
<dbReference type="Gene3D" id="3.40.50.1360">
    <property type="match status" value="1"/>
</dbReference>
<reference evidence="5 8" key="2">
    <citation type="submission" date="2020-08" db="EMBL/GenBank/DDBJ databases">
        <title>Genomic Encyclopedia of Type Strains, Phase IV (KMG-IV): sequencing the most valuable type-strain genomes for metagenomic binning, comparative biology and taxonomic classification.</title>
        <authorList>
            <person name="Goeker M."/>
        </authorList>
    </citation>
    <scope>NUCLEOTIDE SEQUENCE [LARGE SCALE GENOMIC DNA]</scope>
    <source>
        <strain evidence="5 8">DSM 105434</strain>
    </source>
</reference>
<evidence type="ECO:0000313" key="8">
    <source>
        <dbReference type="Proteomes" id="UP000536909"/>
    </source>
</evidence>
<evidence type="ECO:0000256" key="3">
    <source>
        <dbReference type="ARBA" id="ARBA00023163"/>
    </source>
</evidence>
<dbReference type="Pfam" id="PF00455">
    <property type="entry name" value="DeoRC"/>
    <property type="match status" value="1"/>
</dbReference>
<dbReference type="GO" id="GO:0003677">
    <property type="term" value="F:DNA binding"/>
    <property type="evidence" value="ECO:0007669"/>
    <property type="project" value="UniProtKB-KW"/>
</dbReference>
<dbReference type="SMART" id="SM00420">
    <property type="entry name" value="HTH_DEOR"/>
    <property type="match status" value="1"/>
</dbReference>
<dbReference type="PANTHER" id="PTHR30363">
    <property type="entry name" value="HTH-TYPE TRANSCRIPTIONAL REGULATOR SRLR-RELATED"/>
    <property type="match status" value="1"/>
</dbReference>
<dbReference type="Proteomes" id="UP000536909">
    <property type="component" value="Unassembled WGS sequence"/>
</dbReference>
<dbReference type="AlphaFoldDB" id="A0AAJ5JZY2"/>
<proteinExistence type="predicted"/>
<dbReference type="Proteomes" id="UP000308000">
    <property type="component" value="Unassembled WGS sequence"/>
</dbReference>
<organism evidence="6 7">
    <name type="scientific">Deinococcus metallilatus</name>
    <dbReference type="NCBI Taxonomy" id="1211322"/>
    <lineage>
        <taxon>Bacteria</taxon>
        <taxon>Thermotogati</taxon>
        <taxon>Deinococcota</taxon>
        <taxon>Deinococci</taxon>
        <taxon>Deinococcales</taxon>
        <taxon>Deinococcaceae</taxon>
        <taxon>Deinococcus</taxon>
    </lineage>
</organism>
<dbReference type="InterPro" id="IPR037171">
    <property type="entry name" value="NagB/RpiA_transferase-like"/>
</dbReference>
<keyword evidence="3" id="KW-0804">Transcription</keyword>